<evidence type="ECO:0000256" key="1">
    <source>
        <dbReference type="SAM" id="MobiDB-lite"/>
    </source>
</evidence>
<gene>
    <name evidence="2" type="ORF">D9615_000615</name>
</gene>
<feature type="compositionally biased region" description="Polar residues" evidence="1">
    <location>
        <begin position="53"/>
        <end position="75"/>
    </location>
</feature>
<dbReference type="EMBL" id="JAACJP010000001">
    <property type="protein sequence ID" value="KAF5387756.1"/>
    <property type="molecule type" value="Genomic_DNA"/>
</dbReference>
<organism evidence="2 3">
    <name type="scientific">Tricholomella constricta</name>
    <dbReference type="NCBI Taxonomy" id="117010"/>
    <lineage>
        <taxon>Eukaryota</taxon>
        <taxon>Fungi</taxon>
        <taxon>Dikarya</taxon>
        <taxon>Basidiomycota</taxon>
        <taxon>Agaricomycotina</taxon>
        <taxon>Agaricomycetes</taxon>
        <taxon>Agaricomycetidae</taxon>
        <taxon>Agaricales</taxon>
        <taxon>Tricholomatineae</taxon>
        <taxon>Lyophyllaceae</taxon>
        <taxon>Tricholomella</taxon>
    </lineage>
</organism>
<feature type="region of interest" description="Disordered" evidence="1">
    <location>
        <begin position="458"/>
        <end position="491"/>
    </location>
</feature>
<dbReference type="Proteomes" id="UP000565441">
    <property type="component" value="Unassembled WGS sequence"/>
</dbReference>
<dbReference type="OrthoDB" id="2649950at2759"/>
<evidence type="ECO:0000313" key="3">
    <source>
        <dbReference type="Proteomes" id="UP000565441"/>
    </source>
</evidence>
<dbReference type="AlphaFoldDB" id="A0A8H5MBP3"/>
<keyword evidence="3" id="KW-1185">Reference proteome</keyword>
<reference evidence="2 3" key="1">
    <citation type="journal article" date="2020" name="ISME J.">
        <title>Uncovering the hidden diversity of litter-decomposition mechanisms in mushroom-forming fungi.</title>
        <authorList>
            <person name="Floudas D."/>
            <person name="Bentzer J."/>
            <person name="Ahren D."/>
            <person name="Johansson T."/>
            <person name="Persson P."/>
            <person name="Tunlid A."/>
        </authorList>
    </citation>
    <scope>NUCLEOTIDE SEQUENCE [LARGE SCALE GENOMIC DNA]</scope>
    <source>
        <strain evidence="2 3">CBS 661.87</strain>
    </source>
</reference>
<evidence type="ECO:0000313" key="2">
    <source>
        <dbReference type="EMBL" id="KAF5387756.1"/>
    </source>
</evidence>
<comment type="caution">
    <text evidence="2">The sequence shown here is derived from an EMBL/GenBank/DDBJ whole genome shotgun (WGS) entry which is preliminary data.</text>
</comment>
<sequence length="562" mass="61592">MIAEQAMKWMDMGSTFMYTVAPTPPTPSRTSGTAITSRAALRGPRPPRASVVTCPTSASATTFSGDDSKATTTPKAAQDTPAGGVVERSEKKLEDGENFLKHDPSESLTLGGECSAVLSQTSEGNKHYTCVHEEDLAAEHISAAGAVVSASCPPQEEMLRHGQEHSCVALETRQYATDTEVEDGRSSVSEDEEEVEWAVARDNMTLKYFYYNRCNLVLDSVQPHRAPHIVITPAEEIWEDQYTRWQNCVEFQWPAYLTVPPLNISTGRLPILASTSQPLLDLDTCAPSSYNSPPSIALRGLPSIFSPSKFRHFIESVSVERLVLAQVVNTLQKVQCKVAFFAASNLARAFRERYDAVPNVLVNVEPVFTWSDPAEPILLANHRLLGTIILDSICPFLAPHIIINAPPPQAAELTENNATPYKQDAAFGQRLIVPSYSIEIVNAIEDWDYSSSYGEDEASSDVDLLASERDSPSRPGTPVPGTPMDDDDDDHRFFYMRLGEDDHDGSNESLSMETGSGYASVYGLDSQGDVEVGAGDLKLQAKSRPMFFIDEDEDELPSLDGW</sequence>
<feature type="region of interest" description="Disordered" evidence="1">
    <location>
        <begin position="22"/>
        <end position="91"/>
    </location>
</feature>
<name>A0A8H5MBP3_9AGAR</name>
<proteinExistence type="predicted"/>
<accession>A0A8H5MBP3</accession>
<feature type="compositionally biased region" description="Low complexity" evidence="1">
    <location>
        <begin position="28"/>
        <end position="43"/>
    </location>
</feature>
<protein>
    <submittedName>
        <fullName evidence="2">Uncharacterized protein</fullName>
    </submittedName>
</protein>